<evidence type="ECO:0000313" key="1">
    <source>
        <dbReference type="EMBL" id="JAD64461.1"/>
    </source>
</evidence>
<name>A0A0A9BM62_ARUDO</name>
<protein>
    <submittedName>
        <fullName evidence="1">Uncharacterized protein</fullName>
    </submittedName>
</protein>
<dbReference type="EMBL" id="GBRH01233434">
    <property type="protein sequence ID" value="JAD64461.1"/>
    <property type="molecule type" value="Transcribed_RNA"/>
</dbReference>
<reference evidence="1" key="1">
    <citation type="submission" date="2014-09" db="EMBL/GenBank/DDBJ databases">
        <authorList>
            <person name="Magalhaes I.L.F."/>
            <person name="Oliveira U."/>
            <person name="Santos F.R."/>
            <person name="Vidigal T.H.D.A."/>
            <person name="Brescovit A.D."/>
            <person name="Santos A.J."/>
        </authorList>
    </citation>
    <scope>NUCLEOTIDE SEQUENCE</scope>
    <source>
        <tissue evidence="1">Shoot tissue taken approximately 20 cm above the soil surface</tissue>
    </source>
</reference>
<accession>A0A0A9BM62</accession>
<sequence>MSSFVSLSKCSGTPRYLMGNLPIGQLKMCAT</sequence>
<dbReference type="AlphaFoldDB" id="A0A0A9BM62"/>
<organism evidence="1">
    <name type="scientific">Arundo donax</name>
    <name type="common">Giant reed</name>
    <name type="synonym">Donax arundinaceus</name>
    <dbReference type="NCBI Taxonomy" id="35708"/>
    <lineage>
        <taxon>Eukaryota</taxon>
        <taxon>Viridiplantae</taxon>
        <taxon>Streptophyta</taxon>
        <taxon>Embryophyta</taxon>
        <taxon>Tracheophyta</taxon>
        <taxon>Spermatophyta</taxon>
        <taxon>Magnoliopsida</taxon>
        <taxon>Liliopsida</taxon>
        <taxon>Poales</taxon>
        <taxon>Poaceae</taxon>
        <taxon>PACMAD clade</taxon>
        <taxon>Arundinoideae</taxon>
        <taxon>Arundineae</taxon>
        <taxon>Arundo</taxon>
    </lineage>
</organism>
<proteinExistence type="predicted"/>
<reference evidence="1" key="2">
    <citation type="journal article" date="2015" name="Data Brief">
        <title>Shoot transcriptome of the giant reed, Arundo donax.</title>
        <authorList>
            <person name="Barrero R.A."/>
            <person name="Guerrero F.D."/>
            <person name="Moolhuijzen P."/>
            <person name="Goolsby J.A."/>
            <person name="Tidwell J."/>
            <person name="Bellgard S.E."/>
            <person name="Bellgard M.I."/>
        </authorList>
    </citation>
    <scope>NUCLEOTIDE SEQUENCE</scope>
    <source>
        <tissue evidence="1">Shoot tissue taken approximately 20 cm above the soil surface</tissue>
    </source>
</reference>